<dbReference type="OrthoDB" id="9800237at2"/>
<dbReference type="PIRSF" id="PIRSF000428">
    <property type="entry name" value="P_Ac_trans"/>
    <property type="match status" value="1"/>
</dbReference>
<evidence type="ECO:0000259" key="4">
    <source>
        <dbReference type="Pfam" id="PF01515"/>
    </source>
</evidence>
<dbReference type="Gene3D" id="3.40.718.10">
    <property type="entry name" value="Isopropylmalate Dehydrogenase"/>
    <property type="match status" value="1"/>
</dbReference>
<dbReference type="GO" id="GO:0016746">
    <property type="term" value="F:acyltransferase activity"/>
    <property type="evidence" value="ECO:0007669"/>
    <property type="project" value="UniProtKB-KW"/>
</dbReference>
<dbReference type="PANTHER" id="PTHR43356:SF2">
    <property type="entry name" value="PHOSPHATE ACETYLTRANSFERASE"/>
    <property type="match status" value="1"/>
</dbReference>
<dbReference type="Pfam" id="PF01515">
    <property type="entry name" value="PTA_PTB"/>
    <property type="match status" value="1"/>
</dbReference>
<name>A0A1I0QUK4_9RHOB</name>
<comment type="similarity">
    <text evidence="1">Belongs to the phosphate acetyltransferase and butyryltransferase family.</text>
</comment>
<evidence type="ECO:0000256" key="2">
    <source>
        <dbReference type="ARBA" id="ARBA00022679"/>
    </source>
</evidence>
<feature type="domain" description="Phosphate acetyl/butaryl transferase" evidence="4">
    <location>
        <begin position="90"/>
        <end position="305"/>
    </location>
</feature>
<dbReference type="RefSeq" id="WP_089993827.1">
    <property type="nucleotide sequence ID" value="NZ_FOIZ01000001.1"/>
</dbReference>
<gene>
    <name evidence="5" type="ORF">SAMN04488515_2169</name>
</gene>
<dbReference type="EMBL" id="FOIZ01000001">
    <property type="protein sequence ID" value="SEW30640.1"/>
    <property type="molecule type" value="Genomic_DNA"/>
</dbReference>
<dbReference type="STRING" id="364200.SAMN04488515_2169"/>
<dbReference type="InterPro" id="IPR002505">
    <property type="entry name" value="PTA_PTB"/>
</dbReference>
<keyword evidence="6" id="KW-1185">Reference proteome</keyword>
<keyword evidence="2 5" id="KW-0808">Transferase</keyword>
<reference evidence="5 6" key="1">
    <citation type="submission" date="2016-10" db="EMBL/GenBank/DDBJ databases">
        <authorList>
            <person name="de Groot N.N."/>
        </authorList>
    </citation>
    <scope>NUCLEOTIDE SEQUENCE [LARGE SCALE GENOMIC DNA]</scope>
    <source>
        <strain evidence="5 6">DSM 17925</strain>
    </source>
</reference>
<protein>
    <submittedName>
        <fullName evidence="5">Phosphate acetyltransferase</fullName>
    </submittedName>
</protein>
<evidence type="ECO:0000313" key="5">
    <source>
        <dbReference type="EMBL" id="SEW30640.1"/>
    </source>
</evidence>
<dbReference type="PANTHER" id="PTHR43356">
    <property type="entry name" value="PHOSPHATE ACETYLTRANSFERASE"/>
    <property type="match status" value="1"/>
</dbReference>
<keyword evidence="3" id="KW-0012">Acyltransferase</keyword>
<proteinExistence type="inferred from homology"/>
<evidence type="ECO:0000256" key="3">
    <source>
        <dbReference type="ARBA" id="ARBA00023315"/>
    </source>
</evidence>
<dbReference type="SUPFAM" id="SSF53659">
    <property type="entry name" value="Isocitrate/Isopropylmalate dehydrogenase-like"/>
    <property type="match status" value="1"/>
</dbReference>
<dbReference type="InterPro" id="IPR050500">
    <property type="entry name" value="Phos_Acetyltrans/Butyryltrans"/>
</dbReference>
<evidence type="ECO:0000313" key="6">
    <source>
        <dbReference type="Proteomes" id="UP000199167"/>
    </source>
</evidence>
<dbReference type="InterPro" id="IPR012147">
    <property type="entry name" value="P_Ac_Bu_trans"/>
</dbReference>
<sequence>MTPSPFISEDTAVAPANIIKMGQDFGSPRVAIARANAPLPMKAAKEATEADLMIPVFIGEADQIKAEAAKLDWDISAYDLHDTTGEEEAGMKAAALCGQGEADVLMKGQLHTDVFMKSAVNRNNGLRSGRRFVHIFHISHPDGGRPILISDAAVNVAPNIETRQDCIRECVALLDRLGTSRPKIAILSATESVIPAVPSSGEARELAEWAKDNVPNADVSGPLAFDLILSPKAVATKKLTDDPVAGQADAIIVPDIVSGNALFKAFVYLKGGCAAGIVTGAKVPILLTSRADPAAARMASVALAAIQCGLPK</sequence>
<accession>A0A1I0QUK4</accession>
<dbReference type="Proteomes" id="UP000199167">
    <property type="component" value="Unassembled WGS sequence"/>
</dbReference>
<organism evidence="5 6">
    <name type="scientific">Cognatiyoonia koreensis</name>
    <dbReference type="NCBI Taxonomy" id="364200"/>
    <lineage>
        <taxon>Bacteria</taxon>
        <taxon>Pseudomonadati</taxon>
        <taxon>Pseudomonadota</taxon>
        <taxon>Alphaproteobacteria</taxon>
        <taxon>Rhodobacterales</taxon>
        <taxon>Paracoccaceae</taxon>
        <taxon>Cognatiyoonia</taxon>
    </lineage>
</organism>
<evidence type="ECO:0000256" key="1">
    <source>
        <dbReference type="ARBA" id="ARBA00005656"/>
    </source>
</evidence>
<dbReference type="AlphaFoldDB" id="A0A1I0QUK4"/>